<comment type="similarity">
    <text evidence="1">Belongs to the IFT43 family.</text>
</comment>
<dbReference type="PANTHER" id="PTHR33724:SF1">
    <property type="entry name" value="INTRAFLAGELLAR TRANSPORT PROTEIN 43 HOMOLOG"/>
    <property type="match status" value="1"/>
</dbReference>
<feature type="compositionally biased region" description="Basic and acidic residues" evidence="3">
    <location>
        <begin position="72"/>
        <end position="83"/>
    </location>
</feature>
<evidence type="ECO:0000313" key="5">
    <source>
        <dbReference type="Proteomes" id="UP000719412"/>
    </source>
</evidence>
<organism evidence="4 5">
    <name type="scientific">Tenebrio molitor</name>
    <name type="common">Yellow mealworm beetle</name>
    <dbReference type="NCBI Taxonomy" id="7067"/>
    <lineage>
        <taxon>Eukaryota</taxon>
        <taxon>Metazoa</taxon>
        <taxon>Ecdysozoa</taxon>
        <taxon>Arthropoda</taxon>
        <taxon>Hexapoda</taxon>
        <taxon>Insecta</taxon>
        <taxon>Pterygota</taxon>
        <taxon>Neoptera</taxon>
        <taxon>Endopterygota</taxon>
        <taxon>Coleoptera</taxon>
        <taxon>Polyphaga</taxon>
        <taxon>Cucujiformia</taxon>
        <taxon>Tenebrionidae</taxon>
        <taxon>Tenebrio</taxon>
    </lineage>
</organism>
<proteinExistence type="inferred from homology"/>
<evidence type="ECO:0000256" key="3">
    <source>
        <dbReference type="SAM" id="MobiDB-lite"/>
    </source>
</evidence>
<accession>A0A8J6LKY2</accession>
<dbReference type="GO" id="GO:0005929">
    <property type="term" value="C:cilium"/>
    <property type="evidence" value="ECO:0007669"/>
    <property type="project" value="TreeGrafter"/>
</dbReference>
<evidence type="ECO:0000256" key="1">
    <source>
        <dbReference type="ARBA" id="ARBA00007563"/>
    </source>
</evidence>
<dbReference type="Pfam" id="PF15305">
    <property type="entry name" value="IFT43"/>
    <property type="match status" value="1"/>
</dbReference>
<dbReference type="EMBL" id="JABDTM020002159">
    <property type="protein sequence ID" value="KAH0822457.1"/>
    <property type="molecule type" value="Genomic_DNA"/>
</dbReference>
<evidence type="ECO:0000256" key="2">
    <source>
        <dbReference type="ARBA" id="ARBA00022794"/>
    </source>
</evidence>
<keyword evidence="5" id="KW-1185">Reference proteome</keyword>
<keyword evidence="2" id="KW-0970">Cilium biogenesis/degradation</keyword>
<dbReference type="GO" id="GO:0030991">
    <property type="term" value="C:intraciliary transport particle A"/>
    <property type="evidence" value="ECO:0007669"/>
    <property type="project" value="InterPro"/>
</dbReference>
<dbReference type="PANTHER" id="PTHR33724">
    <property type="entry name" value="INTRAFLAGELLAR TRANSPORT PROTEIN 43 HOMOLOG"/>
    <property type="match status" value="1"/>
</dbReference>
<dbReference type="InterPro" id="IPR029302">
    <property type="entry name" value="IFT43"/>
</dbReference>
<protein>
    <recommendedName>
        <fullName evidence="6">Intraflagellar transport protein 43 homolog</fullName>
    </recommendedName>
</protein>
<sequence length="173" mass="19152">MNWEEDVDLLPGKKSATKHGRRASNAPGTPEEVADSSGAKSPPEVPIRARKTGGWADEGTKSAKSKGSNMIEQERFHNDKAHESDDDIPVIPDIDDIADDPLNLPDVKVPNVTVKESTYKELDSQFESGQPNFGNIGDIDLSILTSRLYPEKEVQRCTEIWTMDSLYQDLAKQ</sequence>
<dbReference type="Proteomes" id="UP000719412">
    <property type="component" value="Unassembled WGS sequence"/>
</dbReference>
<evidence type="ECO:0000313" key="4">
    <source>
        <dbReference type="EMBL" id="KAH0822457.1"/>
    </source>
</evidence>
<evidence type="ECO:0008006" key="6">
    <source>
        <dbReference type="Google" id="ProtNLM"/>
    </source>
</evidence>
<comment type="caution">
    <text evidence="4">The sequence shown here is derived from an EMBL/GenBank/DDBJ whole genome shotgun (WGS) entry which is preliminary data.</text>
</comment>
<reference evidence="4" key="2">
    <citation type="submission" date="2021-08" db="EMBL/GenBank/DDBJ databases">
        <authorList>
            <person name="Eriksson T."/>
        </authorList>
    </citation>
    <scope>NUCLEOTIDE SEQUENCE</scope>
    <source>
        <strain evidence="4">Stoneville</strain>
        <tissue evidence="4">Whole head</tissue>
    </source>
</reference>
<gene>
    <name evidence="4" type="ORF">GEV33_000335</name>
</gene>
<feature type="region of interest" description="Disordered" evidence="3">
    <location>
        <begin position="1"/>
        <end position="88"/>
    </location>
</feature>
<name>A0A8J6LKY2_TENMO</name>
<reference evidence="4" key="1">
    <citation type="journal article" date="2020" name="J Insects Food Feed">
        <title>The yellow mealworm (Tenebrio molitor) genome: a resource for the emerging insects as food and feed industry.</title>
        <authorList>
            <person name="Eriksson T."/>
            <person name="Andere A."/>
            <person name="Kelstrup H."/>
            <person name="Emery V."/>
            <person name="Picard C."/>
        </authorList>
    </citation>
    <scope>NUCLEOTIDE SEQUENCE</scope>
    <source>
        <strain evidence="4">Stoneville</strain>
        <tissue evidence="4">Whole head</tissue>
    </source>
</reference>
<dbReference type="AlphaFoldDB" id="A0A8J6LKY2"/>
<dbReference type="GO" id="GO:0035721">
    <property type="term" value="P:intraciliary retrograde transport"/>
    <property type="evidence" value="ECO:0007669"/>
    <property type="project" value="TreeGrafter"/>
</dbReference>